<dbReference type="RefSeq" id="WP_189436259.1">
    <property type="nucleotide sequence ID" value="NZ_BMXE01000002.1"/>
</dbReference>
<gene>
    <name evidence="1" type="ORF">GCM10007094_16420</name>
</gene>
<evidence type="ECO:0000313" key="1">
    <source>
        <dbReference type="EMBL" id="GHB28581.1"/>
    </source>
</evidence>
<comment type="caution">
    <text evidence="1">The sequence shown here is derived from an EMBL/GenBank/DDBJ whole genome shotgun (WGS) entry which is preliminary data.</text>
</comment>
<organism evidence="1 2">
    <name type="scientific">Pseudovibrio japonicus</name>
    <dbReference type="NCBI Taxonomy" id="366534"/>
    <lineage>
        <taxon>Bacteria</taxon>
        <taxon>Pseudomonadati</taxon>
        <taxon>Pseudomonadota</taxon>
        <taxon>Alphaproteobacteria</taxon>
        <taxon>Hyphomicrobiales</taxon>
        <taxon>Stappiaceae</taxon>
        <taxon>Pseudovibrio</taxon>
    </lineage>
</organism>
<reference evidence="2" key="1">
    <citation type="journal article" date="2019" name="Int. J. Syst. Evol. Microbiol.">
        <title>The Global Catalogue of Microorganisms (GCM) 10K type strain sequencing project: providing services to taxonomists for standard genome sequencing and annotation.</title>
        <authorList>
            <consortium name="The Broad Institute Genomics Platform"/>
            <consortium name="The Broad Institute Genome Sequencing Center for Infectious Disease"/>
            <person name="Wu L."/>
            <person name="Ma J."/>
        </authorList>
    </citation>
    <scope>NUCLEOTIDE SEQUENCE [LARGE SCALE GENOMIC DNA]</scope>
    <source>
        <strain evidence="2">KCTC 12861</strain>
    </source>
</reference>
<accession>A0ABQ3EAM4</accession>
<dbReference type="InterPro" id="IPR007362">
    <property type="entry name" value="DUF429"/>
</dbReference>
<evidence type="ECO:0000313" key="2">
    <source>
        <dbReference type="Proteomes" id="UP000637980"/>
    </source>
</evidence>
<keyword evidence="2" id="KW-1185">Reference proteome</keyword>
<protein>
    <recommendedName>
        <fullName evidence="3">DUF429 domain-containing protein</fullName>
    </recommendedName>
</protein>
<name>A0ABQ3EAM4_9HYPH</name>
<proteinExistence type="predicted"/>
<dbReference type="Pfam" id="PF04250">
    <property type="entry name" value="DUF429"/>
    <property type="match status" value="1"/>
</dbReference>
<evidence type="ECO:0008006" key="3">
    <source>
        <dbReference type="Google" id="ProtNLM"/>
    </source>
</evidence>
<sequence length="248" mass="27492">MHETATTTPVCVAGVDGCRAGWIAVFRWIGSERASEVQIFSRFADLLDSKHVPSKIAVDMPIGLPEHIGQAGRGPEKAVRPLLGMRQSTVFSIPARAAIYCEDYREACSAALAHSTPAKKVSKQAFHIFPKIREIDQLMTPELEERVFEVHPEVAFWRLNGQEPIAVPKKVKGASYPPGLDARRDLLVQFDYAKSFLDQKPPKGAARDDLMDAAVNAVIAERLFHGQAKPFPSDYGRDERGLRMAIWA</sequence>
<dbReference type="EMBL" id="BMXE01000002">
    <property type="protein sequence ID" value="GHB28581.1"/>
    <property type="molecule type" value="Genomic_DNA"/>
</dbReference>
<dbReference type="Proteomes" id="UP000637980">
    <property type="component" value="Unassembled WGS sequence"/>
</dbReference>